<dbReference type="SUPFAM" id="SSF57863">
    <property type="entry name" value="ArfGap/RecO-like zinc finger"/>
    <property type="match status" value="1"/>
</dbReference>
<keyword evidence="2 4" id="KW-0863">Zinc-finger</keyword>
<keyword evidence="9" id="KW-1185">Reference proteome</keyword>
<accession>A0AAV6LE22</accession>
<feature type="compositionally biased region" description="Basic and acidic residues" evidence="5">
    <location>
        <begin position="156"/>
        <end position="180"/>
    </location>
</feature>
<feature type="compositionally biased region" description="Polar residues" evidence="5">
    <location>
        <begin position="263"/>
        <end position="272"/>
    </location>
</feature>
<dbReference type="GO" id="GO:0005096">
    <property type="term" value="F:GTPase activator activity"/>
    <property type="evidence" value="ECO:0007669"/>
    <property type="project" value="InterPro"/>
</dbReference>
<dbReference type="EMBL" id="JACTNZ010000002">
    <property type="protein sequence ID" value="KAG5562664.1"/>
    <property type="molecule type" value="Genomic_DNA"/>
</dbReference>
<keyword evidence="3" id="KW-0862">Zinc</keyword>
<dbReference type="PANTHER" id="PTHR46085:SF16">
    <property type="entry name" value="ARFGAP_RECO-LIKE ZINC FINGER DOMAIN-CONTAINING PROTEIN"/>
    <property type="match status" value="1"/>
</dbReference>
<keyword evidence="6" id="KW-0472">Membrane</keyword>
<dbReference type="FunFam" id="1.10.220.150:FF:000005">
    <property type="entry name" value="Arf-GAP domain and FG repeat-containing protein 1"/>
    <property type="match status" value="1"/>
</dbReference>
<dbReference type="InterPro" id="IPR038508">
    <property type="entry name" value="ArfGAP_dom_sf"/>
</dbReference>
<keyword evidence="6" id="KW-1133">Transmembrane helix</keyword>
<evidence type="ECO:0000313" key="8">
    <source>
        <dbReference type="EMBL" id="KAG5562664.1"/>
    </source>
</evidence>
<keyword evidence="6" id="KW-0812">Transmembrane</keyword>
<dbReference type="AlphaFoldDB" id="A0AAV6LE22"/>
<evidence type="ECO:0000313" key="9">
    <source>
        <dbReference type="Proteomes" id="UP000823749"/>
    </source>
</evidence>
<keyword evidence="1" id="KW-0479">Metal-binding</keyword>
<feature type="compositionally biased region" description="Basic and acidic residues" evidence="5">
    <location>
        <begin position="188"/>
        <end position="201"/>
    </location>
</feature>
<proteinExistence type="predicted"/>
<dbReference type="GO" id="GO:0008270">
    <property type="term" value="F:zinc ion binding"/>
    <property type="evidence" value="ECO:0007669"/>
    <property type="project" value="UniProtKB-KW"/>
</dbReference>
<comment type="caution">
    <text evidence="8">The sequence shown here is derived from an EMBL/GenBank/DDBJ whole genome shotgun (WGS) entry which is preliminary data.</text>
</comment>
<gene>
    <name evidence="8" type="ORF">RHGRI_005400</name>
</gene>
<dbReference type="Gene3D" id="1.10.220.150">
    <property type="entry name" value="Arf GTPase activating protein"/>
    <property type="match status" value="1"/>
</dbReference>
<feature type="compositionally biased region" description="Polar residues" evidence="5">
    <location>
        <begin position="438"/>
        <end position="467"/>
    </location>
</feature>
<dbReference type="InterPro" id="IPR044820">
    <property type="entry name" value="AGD14-like"/>
</dbReference>
<dbReference type="CDD" id="cd08838">
    <property type="entry name" value="ArfGap_AGFG"/>
    <property type="match status" value="1"/>
</dbReference>
<evidence type="ECO:0000259" key="7">
    <source>
        <dbReference type="PROSITE" id="PS50115"/>
    </source>
</evidence>
<dbReference type="InterPro" id="IPR001164">
    <property type="entry name" value="ArfGAP_dom"/>
</dbReference>
<evidence type="ECO:0000256" key="6">
    <source>
        <dbReference type="SAM" id="Phobius"/>
    </source>
</evidence>
<dbReference type="PANTHER" id="PTHR46085">
    <property type="entry name" value="ARFGAP/RECO-RELATED"/>
    <property type="match status" value="1"/>
</dbReference>
<reference evidence="8" key="1">
    <citation type="submission" date="2020-08" db="EMBL/GenBank/DDBJ databases">
        <title>Plant Genome Project.</title>
        <authorList>
            <person name="Zhang R.-G."/>
        </authorList>
    </citation>
    <scope>NUCLEOTIDE SEQUENCE</scope>
    <source>
        <strain evidence="8">WSP0</strain>
        <tissue evidence="8">Leaf</tissue>
    </source>
</reference>
<feature type="region of interest" description="Disordered" evidence="5">
    <location>
        <begin position="244"/>
        <end position="321"/>
    </location>
</feature>
<evidence type="ECO:0000256" key="4">
    <source>
        <dbReference type="PROSITE-ProRule" id="PRU00288"/>
    </source>
</evidence>
<evidence type="ECO:0000256" key="5">
    <source>
        <dbReference type="SAM" id="MobiDB-lite"/>
    </source>
</evidence>
<feature type="region of interest" description="Disordered" evidence="5">
    <location>
        <begin position="438"/>
        <end position="468"/>
    </location>
</feature>
<protein>
    <recommendedName>
        <fullName evidence="7">Arf-GAP domain-containing protein</fullName>
    </recommendedName>
</protein>
<dbReference type="Pfam" id="PF01412">
    <property type="entry name" value="ArfGap"/>
    <property type="match status" value="1"/>
</dbReference>
<feature type="domain" description="Arf-GAP" evidence="7">
    <location>
        <begin position="12"/>
        <end position="130"/>
    </location>
</feature>
<dbReference type="Proteomes" id="UP000823749">
    <property type="component" value="Chromosome 2"/>
</dbReference>
<name>A0AAV6LE22_9ERIC</name>
<feature type="region of interest" description="Disordered" evidence="5">
    <location>
        <begin position="145"/>
        <end position="231"/>
    </location>
</feature>
<feature type="transmembrane region" description="Helical" evidence="6">
    <location>
        <begin position="579"/>
        <end position="601"/>
    </location>
</feature>
<dbReference type="PROSITE" id="PS50115">
    <property type="entry name" value="ARFGAP"/>
    <property type="match status" value="1"/>
</dbReference>
<evidence type="ECO:0000256" key="1">
    <source>
        <dbReference type="ARBA" id="ARBA00022723"/>
    </source>
</evidence>
<sequence>MSNRMKEEERIERIIRNLLKLPENRRCINCNSLGPQYVCTTFWTFVCTTCSGVHREFTHRVKSVSMAKFNAEEVSALQAGGNERARQIYFKEWDPQRHSYPDGSNQNRLRDFIKHVYVDRKFAGDRGMGKLAMVRAAAKEDFSDRCSFETPSAGGRNDDRKSKYYIEERRSPRNKPENVRSGHRNRPVHFEVVDDRFRDDGLGSGRSYETHRSSNAESRAGSRLGKISPPAARPVSELLGENVPRLQVGGSPNANEWRDTDSSAHGQKTATPSEPVESKSLEPKTVNSVSLIDFSADPEPPDPAAAPQTQQTALSIEGGNGASDTPVVNSLESLLFGLSAPAAGPVDIMSEALAIMDGESAAPLALSNNVGGTVAESTSDKPAASPVGMELMLLSSSNDSNVGFTDGQKLPITQQNQLYSSLSGDGISTTLSVGASHSQSWTTSNAPNAQASSSVSAEKPSQPSFEATQDGMKELPAVIADLFTSSYSSFPVSVPGWQVRPPHGMGFHMQYHPTAVPVPAFPNSPRSRNPFDLSDDGTEAQVPMAMLTIGPWWPKSKKRGSFRDPGNNIKAVPSPGSPFTLMLGVVLPLVVAKVLLPGLVLKTERIRLQHPLKISLNPVLRGLEVNSKVGALSASSVGNRVTSLRIVVRLPEVVTRHFSLRRLWNKVVRMIFPFMMKKYVKKLGVMMRRKKAMR</sequence>
<dbReference type="PRINTS" id="PR00405">
    <property type="entry name" value="REVINTRACTNG"/>
</dbReference>
<organism evidence="8 9">
    <name type="scientific">Rhododendron griersonianum</name>
    <dbReference type="NCBI Taxonomy" id="479676"/>
    <lineage>
        <taxon>Eukaryota</taxon>
        <taxon>Viridiplantae</taxon>
        <taxon>Streptophyta</taxon>
        <taxon>Embryophyta</taxon>
        <taxon>Tracheophyta</taxon>
        <taxon>Spermatophyta</taxon>
        <taxon>Magnoliopsida</taxon>
        <taxon>eudicotyledons</taxon>
        <taxon>Gunneridae</taxon>
        <taxon>Pentapetalae</taxon>
        <taxon>asterids</taxon>
        <taxon>Ericales</taxon>
        <taxon>Ericaceae</taxon>
        <taxon>Ericoideae</taxon>
        <taxon>Rhodoreae</taxon>
        <taxon>Rhododendron</taxon>
    </lineage>
</organism>
<evidence type="ECO:0000256" key="3">
    <source>
        <dbReference type="ARBA" id="ARBA00022833"/>
    </source>
</evidence>
<dbReference type="InterPro" id="IPR037278">
    <property type="entry name" value="ARFGAP/RecO"/>
</dbReference>
<dbReference type="SMART" id="SM00105">
    <property type="entry name" value="ArfGap"/>
    <property type="match status" value="1"/>
</dbReference>
<evidence type="ECO:0000256" key="2">
    <source>
        <dbReference type="ARBA" id="ARBA00022771"/>
    </source>
</evidence>